<dbReference type="EMBL" id="JACWUN010000002">
    <property type="protein sequence ID" value="MBD1399401.1"/>
    <property type="molecule type" value="Genomic_DNA"/>
</dbReference>
<sequence length="86" mass="10057">MVKDHLQIIPEDINSKFNVVIECYNALDRKIDNLEKRHDERFDLLDFKIETVNNHLSKKIDAVAADLKAHRADTEAHGNIYRVRES</sequence>
<accession>A0A8J6QNB8</accession>
<dbReference type="AlphaFoldDB" id="A0A8J6QNB8"/>
<evidence type="ECO:0000313" key="2">
    <source>
        <dbReference type="Proteomes" id="UP000632828"/>
    </source>
</evidence>
<evidence type="ECO:0000313" key="1">
    <source>
        <dbReference type="EMBL" id="MBD1399401.1"/>
    </source>
</evidence>
<gene>
    <name evidence="1" type="ORF">ICT70_01815</name>
</gene>
<comment type="caution">
    <text evidence="1">The sequence shown here is derived from an EMBL/GenBank/DDBJ whole genome shotgun (WGS) entry which is preliminary data.</text>
</comment>
<organism evidence="1 2">
    <name type="scientific">Pelovirga terrestris</name>
    <dbReference type="NCBI Taxonomy" id="2771352"/>
    <lineage>
        <taxon>Bacteria</taxon>
        <taxon>Pseudomonadati</taxon>
        <taxon>Thermodesulfobacteriota</taxon>
        <taxon>Desulfuromonadia</taxon>
        <taxon>Geobacterales</taxon>
        <taxon>Geobacteraceae</taxon>
        <taxon>Pelovirga</taxon>
    </lineage>
</organism>
<keyword evidence="2" id="KW-1185">Reference proteome</keyword>
<reference evidence="1" key="1">
    <citation type="submission" date="2020-09" db="EMBL/GenBank/DDBJ databases">
        <title>Pelobacter alkaliphilus sp. nov., a novel anaerobic arsenate-reducing bacterium from terrestrial mud volcano.</title>
        <authorList>
            <person name="Khomyakova M.A."/>
            <person name="Merkel A.Y."/>
            <person name="Slobodkin A.I."/>
        </authorList>
    </citation>
    <scope>NUCLEOTIDE SEQUENCE</scope>
    <source>
        <strain evidence="1">M08fum</strain>
    </source>
</reference>
<dbReference type="Proteomes" id="UP000632828">
    <property type="component" value="Unassembled WGS sequence"/>
</dbReference>
<proteinExistence type="predicted"/>
<protein>
    <submittedName>
        <fullName evidence="1">Uncharacterized protein</fullName>
    </submittedName>
</protein>
<name>A0A8J6QNB8_9BACT</name>
<dbReference type="RefSeq" id="WP_191153679.1">
    <property type="nucleotide sequence ID" value="NZ_JACWUN010000002.1"/>
</dbReference>